<evidence type="ECO:0000313" key="3">
    <source>
        <dbReference type="Proteomes" id="UP001244563"/>
    </source>
</evidence>
<keyword evidence="3" id="KW-1185">Reference proteome</keyword>
<dbReference type="Proteomes" id="UP001244563">
    <property type="component" value="Unassembled WGS sequence"/>
</dbReference>
<proteinExistence type="predicted"/>
<protein>
    <recommendedName>
        <fullName evidence="1">DUF6318 domain-containing protein</fullName>
    </recommendedName>
</protein>
<feature type="domain" description="DUF6318" evidence="1">
    <location>
        <begin position="2"/>
        <end position="132"/>
    </location>
</feature>
<dbReference type="Pfam" id="PF19843">
    <property type="entry name" value="DUF6318"/>
    <property type="match status" value="1"/>
</dbReference>
<dbReference type="EMBL" id="JAUSSW010000012">
    <property type="protein sequence ID" value="MDQ0103993.1"/>
    <property type="molecule type" value="Genomic_DNA"/>
</dbReference>
<gene>
    <name evidence="2" type="ORF">J2T10_003662</name>
</gene>
<evidence type="ECO:0000259" key="1">
    <source>
        <dbReference type="Pfam" id="PF19843"/>
    </source>
</evidence>
<name>A0ABT9TT49_PAENI</name>
<comment type="caution">
    <text evidence="2">The sequence shown here is derived from an EMBL/GenBank/DDBJ whole genome shotgun (WGS) entry which is preliminary data.</text>
</comment>
<organism evidence="2 3">
    <name type="scientific">Paenarthrobacter nicotinovorans</name>
    <name type="common">Arthrobacter nicotinovorans</name>
    <dbReference type="NCBI Taxonomy" id="29320"/>
    <lineage>
        <taxon>Bacteria</taxon>
        <taxon>Bacillati</taxon>
        <taxon>Actinomycetota</taxon>
        <taxon>Actinomycetes</taxon>
        <taxon>Micrococcales</taxon>
        <taxon>Micrococcaceae</taxon>
        <taxon>Paenarthrobacter</taxon>
    </lineage>
</organism>
<dbReference type="InterPro" id="IPR046281">
    <property type="entry name" value="DUF6318"/>
</dbReference>
<dbReference type="RefSeq" id="WP_231949238.1">
    <property type="nucleotide sequence ID" value="NZ_BDDW01000026.1"/>
</dbReference>
<evidence type="ECO:0000313" key="2">
    <source>
        <dbReference type="EMBL" id="MDQ0103993.1"/>
    </source>
</evidence>
<sequence length="141" mass="15369">MPVPVMPELAKENSKAGLEAFIRYYYSIKNHANETGDVSTLITLNSPECVACSKLLAGTRDSYVGGRWMVGGRINIPVLDLDWQEGTASHSAKLQLIQDAINYYNADGTEGRPPSAATNGAFIFVGRYESSWKAAEIAVLR</sequence>
<reference evidence="2 3" key="1">
    <citation type="submission" date="2023-07" db="EMBL/GenBank/DDBJ databases">
        <title>Sorghum-associated microbial communities from plants grown in Nebraska, USA.</title>
        <authorList>
            <person name="Schachtman D."/>
        </authorList>
    </citation>
    <scope>NUCLEOTIDE SEQUENCE [LARGE SCALE GENOMIC DNA]</scope>
    <source>
        <strain evidence="2 3">CC523</strain>
    </source>
</reference>
<accession>A0ABT9TT49</accession>